<gene>
    <name evidence="2" type="ORF">OESDEN_14430</name>
</gene>
<reference evidence="2 3" key="1">
    <citation type="submission" date="2014-03" db="EMBL/GenBank/DDBJ databases">
        <title>Draft genome of the hookworm Oesophagostomum dentatum.</title>
        <authorList>
            <person name="Mitreva M."/>
        </authorList>
    </citation>
    <scope>NUCLEOTIDE SEQUENCE [LARGE SCALE GENOMIC DNA]</scope>
    <source>
        <strain evidence="2 3">OD-Hann</strain>
    </source>
</reference>
<feature type="region of interest" description="Disordered" evidence="1">
    <location>
        <begin position="1"/>
        <end position="36"/>
    </location>
</feature>
<evidence type="ECO:0000313" key="3">
    <source>
        <dbReference type="Proteomes" id="UP000053660"/>
    </source>
</evidence>
<protein>
    <submittedName>
        <fullName evidence="2">Uncharacterized protein</fullName>
    </submittedName>
</protein>
<organism evidence="2 3">
    <name type="scientific">Oesophagostomum dentatum</name>
    <name type="common">Nodular worm</name>
    <dbReference type="NCBI Taxonomy" id="61180"/>
    <lineage>
        <taxon>Eukaryota</taxon>
        <taxon>Metazoa</taxon>
        <taxon>Ecdysozoa</taxon>
        <taxon>Nematoda</taxon>
        <taxon>Chromadorea</taxon>
        <taxon>Rhabditida</taxon>
        <taxon>Rhabditina</taxon>
        <taxon>Rhabditomorpha</taxon>
        <taxon>Strongyloidea</taxon>
        <taxon>Strongylidae</taxon>
        <taxon>Oesophagostomum</taxon>
    </lineage>
</organism>
<evidence type="ECO:0000313" key="2">
    <source>
        <dbReference type="EMBL" id="KHJ85834.1"/>
    </source>
</evidence>
<dbReference type="AlphaFoldDB" id="A0A0B1SLL6"/>
<dbReference type="EMBL" id="KN562422">
    <property type="protein sequence ID" value="KHJ85834.1"/>
    <property type="molecule type" value="Genomic_DNA"/>
</dbReference>
<name>A0A0B1SLL6_OESDE</name>
<keyword evidence="3" id="KW-1185">Reference proteome</keyword>
<accession>A0A0B1SLL6</accession>
<dbReference type="Proteomes" id="UP000053660">
    <property type="component" value="Unassembled WGS sequence"/>
</dbReference>
<evidence type="ECO:0000256" key="1">
    <source>
        <dbReference type="SAM" id="MobiDB-lite"/>
    </source>
</evidence>
<proteinExistence type="predicted"/>
<sequence>MTKEEREAEKARKALQKKLREEERERAKSEKERIAEEKRLEKERKERYVSETLHALLLLVNYQLFY</sequence>